<keyword evidence="2" id="KW-0472">Membrane</keyword>
<organism evidence="4 5">
    <name type="scientific">Pseudomonas lijiangensis</name>
    <dbReference type="NCBI Taxonomy" id="2995658"/>
    <lineage>
        <taxon>Bacteria</taxon>
        <taxon>Pseudomonadati</taxon>
        <taxon>Pseudomonadota</taxon>
        <taxon>Gammaproteobacteria</taxon>
        <taxon>Pseudomonadales</taxon>
        <taxon>Pseudomonadaceae</taxon>
        <taxon>Pseudomonas</taxon>
    </lineage>
</organism>
<dbReference type="CDD" id="cd12914">
    <property type="entry name" value="PDC1_DGC_like"/>
    <property type="match status" value="1"/>
</dbReference>
<keyword evidence="5" id="KW-1185">Reference proteome</keyword>
<accession>A0ABX8HWP2</accession>
<evidence type="ECO:0000256" key="1">
    <source>
        <dbReference type="ARBA" id="ARBA00012528"/>
    </source>
</evidence>
<dbReference type="NCBIfam" id="TIGR00254">
    <property type="entry name" value="GGDEF"/>
    <property type="match status" value="1"/>
</dbReference>
<dbReference type="InterPro" id="IPR000160">
    <property type="entry name" value="GGDEF_dom"/>
</dbReference>
<keyword evidence="2" id="KW-0812">Transmembrane</keyword>
<dbReference type="PANTHER" id="PTHR45138">
    <property type="entry name" value="REGULATORY COMPONENTS OF SENSORY TRANSDUCTION SYSTEM"/>
    <property type="match status" value="1"/>
</dbReference>
<dbReference type="EMBL" id="CP076668">
    <property type="protein sequence ID" value="QWU84522.1"/>
    <property type="molecule type" value="Genomic_DNA"/>
</dbReference>
<reference evidence="5" key="1">
    <citation type="submission" date="2021-06" db="EMBL/GenBank/DDBJ databases">
        <title>Identification of Pseudomonas cichorii causing bacterial leaf black spot of flue-cured tobacco, a new disease in China.</title>
        <authorList>
            <person name="Lu C.-H."/>
        </authorList>
    </citation>
    <scope>NUCLEOTIDE SEQUENCE [LARGE SCALE GENOMIC DNA]</scope>
    <source>
        <strain evidence="5">LJ2</strain>
    </source>
</reference>
<feature type="domain" description="GGDEF" evidence="3">
    <location>
        <begin position="374"/>
        <end position="511"/>
    </location>
</feature>
<dbReference type="Pfam" id="PF22588">
    <property type="entry name" value="dCache_1_like"/>
    <property type="match status" value="1"/>
</dbReference>
<dbReference type="CDD" id="cd12915">
    <property type="entry name" value="PDC2_DGC_like"/>
    <property type="match status" value="1"/>
</dbReference>
<feature type="transmembrane region" description="Helical" evidence="2">
    <location>
        <begin position="20"/>
        <end position="45"/>
    </location>
</feature>
<name>A0ABX8HWP2_9PSED</name>
<sequence>MAKPPSSTTAHSFMPVSGRLGVQAIVLLVVACMTLGILTGSLLYGQYKDVETTRRTELANLSASILRSAESSITYASMILVGLAERYRHDGETSENLARMMSVAHSRVDGQTEIQGIFFYAADGRWIMTTLSPQIPQRNNADREYFKYHQKNESLAPYIGPPIQSRTTGEWIITVSIRLEDANGAFAGVALATLRLESFLEFFRSFELGANGIVSLARTDGVQLVRTPFSPELIAVNVSNGPVVRAIQAGSTRGVLLFDSPVDGKRRMVGYASSGRYPIRLSVGITDGYIFASWKRDCFLTLSAVFTALFIILYLGIRTMRDIEKQAKDEIVLRHDHGQLHILASEDGLTGLANRRQFDQTLDMEFNKARNNQNPISLLLLDIDHFKQYNDCYGHPAGDECLRRVAALVRACQGRSSDLAARYGGEEIAVILPATDLDGALLIAENIRRAVEDAHIESRLVERGRVTVSIGVATYDPSSGSSGGDELLISADKALYKAKHEGRNQVVSGMV</sequence>
<dbReference type="RefSeq" id="WP_216705210.1">
    <property type="nucleotide sequence ID" value="NZ_CP076668.1"/>
</dbReference>
<evidence type="ECO:0000256" key="2">
    <source>
        <dbReference type="SAM" id="Phobius"/>
    </source>
</evidence>
<dbReference type="EC" id="2.7.7.65" evidence="1"/>
<gene>
    <name evidence="4" type="ORF">KQP88_07105</name>
</gene>
<keyword evidence="2" id="KW-1133">Transmembrane helix</keyword>
<proteinExistence type="predicted"/>
<dbReference type="InterPro" id="IPR050469">
    <property type="entry name" value="Diguanylate_Cyclase"/>
</dbReference>
<dbReference type="PANTHER" id="PTHR45138:SF9">
    <property type="entry name" value="DIGUANYLATE CYCLASE DGCM-RELATED"/>
    <property type="match status" value="1"/>
</dbReference>
<dbReference type="CDD" id="cd01949">
    <property type="entry name" value="GGDEF"/>
    <property type="match status" value="1"/>
</dbReference>
<protein>
    <recommendedName>
        <fullName evidence="1">diguanylate cyclase</fullName>
        <ecNumber evidence="1">2.7.7.65</ecNumber>
    </recommendedName>
</protein>
<evidence type="ECO:0000313" key="4">
    <source>
        <dbReference type="EMBL" id="QWU84522.1"/>
    </source>
</evidence>
<evidence type="ECO:0000313" key="5">
    <source>
        <dbReference type="Proteomes" id="UP000683401"/>
    </source>
</evidence>
<dbReference type="Pfam" id="PF00990">
    <property type="entry name" value="GGDEF"/>
    <property type="match status" value="1"/>
</dbReference>
<evidence type="ECO:0000259" key="3">
    <source>
        <dbReference type="PROSITE" id="PS50887"/>
    </source>
</evidence>
<dbReference type="PROSITE" id="PS51257">
    <property type="entry name" value="PROKAR_LIPOPROTEIN"/>
    <property type="match status" value="1"/>
</dbReference>
<dbReference type="PROSITE" id="PS50887">
    <property type="entry name" value="GGDEF"/>
    <property type="match status" value="1"/>
</dbReference>
<feature type="transmembrane region" description="Helical" evidence="2">
    <location>
        <begin position="298"/>
        <end position="317"/>
    </location>
</feature>
<dbReference type="SMART" id="SM00267">
    <property type="entry name" value="GGDEF"/>
    <property type="match status" value="1"/>
</dbReference>
<dbReference type="InterPro" id="IPR054327">
    <property type="entry name" value="His-kinase-like_sensor"/>
</dbReference>
<dbReference type="Proteomes" id="UP000683401">
    <property type="component" value="Chromosome"/>
</dbReference>